<dbReference type="InterPro" id="IPR023442">
    <property type="entry name" value="Ribosomal_eL24_CS"/>
</dbReference>
<keyword evidence="7" id="KW-0472">Membrane</keyword>
<dbReference type="Pfam" id="PF01246">
    <property type="entry name" value="Ribosomal_L24e"/>
    <property type="match status" value="1"/>
</dbReference>
<protein>
    <recommendedName>
        <fullName evidence="4">Large ribosomal subunit protein eL24</fullName>
    </recommendedName>
    <alternativeName>
        <fullName evidence="5">60S ribosomal protein L24</fullName>
    </alternativeName>
</protein>
<feature type="domain" description="Large ribosomal subunit protein eL24-related N-terminal" evidence="8">
    <location>
        <begin position="1"/>
        <end position="64"/>
    </location>
</feature>
<dbReference type="InterPro" id="IPR056366">
    <property type="entry name" value="Ribosomal_eL24"/>
</dbReference>
<organism evidence="9 10">
    <name type="scientific">Teladorsagia circumcincta</name>
    <name type="common">Brown stomach worm</name>
    <name type="synonym">Ostertagia circumcincta</name>
    <dbReference type="NCBI Taxonomy" id="45464"/>
    <lineage>
        <taxon>Eukaryota</taxon>
        <taxon>Metazoa</taxon>
        <taxon>Ecdysozoa</taxon>
        <taxon>Nematoda</taxon>
        <taxon>Chromadorea</taxon>
        <taxon>Rhabditida</taxon>
        <taxon>Rhabditina</taxon>
        <taxon>Rhabditomorpha</taxon>
        <taxon>Strongyloidea</taxon>
        <taxon>Trichostrongylidae</taxon>
        <taxon>Teladorsagia</taxon>
    </lineage>
</organism>
<gene>
    <name evidence="9" type="ORF">TELCIR_08209</name>
</gene>
<dbReference type="InterPro" id="IPR038630">
    <property type="entry name" value="L24e/L24_sf"/>
</dbReference>
<dbReference type="GO" id="GO:0002181">
    <property type="term" value="P:cytoplasmic translation"/>
    <property type="evidence" value="ECO:0007669"/>
    <property type="project" value="TreeGrafter"/>
</dbReference>
<reference evidence="9 10" key="1">
    <citation type="submission" date="2015-09" db="EMBL/GenBank/DDBJ databases">
        <title>Draft genome of the parasitic nematode Teladorsagia circumcincta isolate WARC Sus (inbred).</title>
        <authorList>
            <person name="Mitreva M."/>
        </authorList>
    </citation>
    <scope>NUCLEOTIDE SEQUENCE [LARGE SCALE GENOMIC DNA]</scope>
    <source>
        <strain evidence="9 10">S</strain>
    </source>
</reference>
<dbReference type="CDD" id="cd00472">
    <property type="entry name" value="Ribosomal_L24e_L24"/>
    <property type="match status" value="1"/>
</dbReference>
<dbReference type="InterPro" id="IPR000988">
    <property type="entry name" value="Ribosomal_eL24-rel_N"/>
</dbReference>
<keyword evidence="3" id="KW-0687">Ribonucleoprotein</keyword>
<evidence type="ECO:0000256" key="2">
    <source>
        <dbReference type="ARBA" id="ARBA00022980"/>
    </source>
</evidence>
<evidence type="ECO:0000313" key="10">
    <source>
        <dbReference type="Proteomes" id="UP000230423"/>
    </source>
</evidence>
<dbReference type="Proteomes" id="UP000230423">
    <property type="component" value="Unassembled WGS sequence"/>
</dbReference>
<dbReference type="OrthoDB" id="5796476at2759"/>
<feature type="transmembrane region" description="Helical" evidence="7">
    <location>
        <begin position="181"/>
        <end position="207"/>
    </location>
</feature>
<evidence type="ECO:0000256" key="4">
    <source>
        <dbReference type="ARBA" id="ARBA00040612"/>
    </source>
</evidence>
<dbReference type="AlphaFoldDB" id="A0A2G9UI85"/>
<evidence type="ECO:0000313" key="9">
    <source>
        <dbReference type="EMBL" id="PIO69955.1"/>
    </source>
</evidence>
<dbReference type="GO" id="GO:0003729">
    <property type="term" value="F:mRNA binding"/>
    <property type="evidence" value="ECO:0007669"/>
    <property type="project" value="TreeGrafter"/>
</dbReference>
<proteinExistence type="inferred from homology"/>
<evidence type="ECO:0000256" key="1">
    <source>
        <dbReference type="ARBA" id="ARBA00005647"/>
    </source>
</evidence>
<keyword evidence="7" id="KW-0812">Transmembrane</keyword>
<accession>A0A2G9UI85</accession>
<keyword evidence="7" id="KW-1133">Transmembrane helix</keyword>
<evidence type="ECO:0000256" key="7">
    <source>
        <dbReference type="SAM" id="Phobius"/>
    </source>
</evidence>
<dbReference type="PROSITE" id="PS01073">
    <property type="entry name" value="RIBOSOMAL_L24E"/>
    <property type="match status" value="1"/>
</dbReference>
<feature type="region of interest" description="Disordered" evidence="6">
    <location>
        <begin position="311"/>
        <end position="382"/>
    </location>
</feature>
<evidence type="ECO:0000256" key="6">
    <source>
        <dbReference type="SAM" id="MobiDB-lite"/>
    </source>
</evidence>
<dbReference type="Gene3D" id="2.30.170.20">
    <property type="entry name" value="Ribosomal protein L24e"/>
    <property type="match status" value="1"/>
</dbReference>
<evidence type="ECO:0000256" key="3">
    <source>
        <dbReference type="ARBA" id="ARBA00023274"/>
    </source>
</evidence>
<dbReference type="PANTHER" id="PTHR10792">
    <property type="entry name" value="60S RIBOSOMAL PROTEIN L24"/>
    <property type="match status" value="1"/>
</dbReference>
<dbReference type="GO" id="GO:0022625">
    <property type="term" value="C:cytosolic large ribosomal subunit"/>
    <property type="evidence" value="ECO:0007669"/>
    <property type="project" value="TreeGrafter"/>
</dbReference>
<feature type="transmembrane region" description="Helical" evidence="7">
    <location>
        <begin position="68"/>
        <end position="87"/>
    </location>
</feature>
<keyword evidence="10" id="KW-1185">Reference proteome</keyword>
<dbReference type="GO" id="GO:0003735">
    <property type="term" value="F:structural constituent of ribosome"/>
    <property type="evidence" value="ECO:0007669"/>
    <property type="project" value="InterPro"/>
</dbReference>
<feature type="transmembrane region" description="Helical" evidence="7">
    <location>
        <begin position="394"/>
        <end position="413"/>
    </location>
</feature>
<name>A0A2G9UI85_TELCI</name>
<dbReference type="SUPFAM" id="SSF57716">
    <property type="entry name" value="Glucocorticoid receptor-like (DNA-binding domain)"/>
    <property type="match status" value="1"/>
</dbReference>
<sequence length="520" mass="58849">MKLETCVYSGYKIYPGHGKRVVRPDGKVQIFLSAKTFRSTKLKRSPRDIRWTVLYRIKHKKVMQSKSLLNGIILGWFFALWLGARLIDVNVPITSIPSDRLRDSIDTAGLYCPYSLTVEQYWRKGPREHITIEGGKGTIFLFREKIAAAFRNSRDGATVVQWFLQQIRVDQLLMEVFLSEYIWLTVLGAAVACAMSRMLVFDPFIVIRNAPLQYIEEMKSNENAYITNLMRQFVMEKILVLAYVIVRNPEKEQLFMARVPRTASNFEFSHRVSDATVFAIWFILVWSVTSVTVAANQRFEMIVGFIRSNEKPSTAGDGVKSNAAADEADGSKDPEEVSTASSSSENAIAKESPSSEDVNAAEMSSSSEVVAGKDPSKKASVDANSSETMLMRRLLIVLTACFFTATAMTSFGFTSFKVMHMFYAMLFTVEPRIYDEGREMFIAFWTQLVEQLTWFKRRLMESLSHFLVNALPELHCNPSFYRAIARIAPITEITVAKLVPLAQNAKSDTGYRESLVKIGE</sequence>
<evidence type="ECO:0000256" key="5">
    <source>
        <dbReference type="ARBA" id="ARBA00041213"/>
    </source>
</evidence>
<keyword evidence="2 9" id="KW-0689">Ribosomal protein</keyword>
<evidence type="ECO:0000259" key="8">
    <source>
        <dbReference type="Pfam" id="PF01246"/>
    </source>
</evidence>
<comment type="similarity">
    <text evidence="1">Belongs to the eukaryotic ribosomal protein eL24 family.</text>
</comment>
<feature type="non-terminal residue" evidence="9">
    <location>
        <position position="520"/>
    </location>
</feature>
<dbReference type="EMBL" id="KZ346455">
    <property type="protein sequence ID" value="PIO69955.1"/>
    <property type="molecule type" value="Genomic_DNA"/>
</dbReference>
<dbReference type="PANTHER" id="PTHR10792:SF1">
    <property type="entry name" value="RIBOSOMAL PROTEIN L24"/>
    <property type="match status" value="1"/>
</dbReference>